<dbReference type="Pfam" id="PF13180">
    <property type="entry name" value="PDZ_2"/>
    <property type="match status" value="1"/>
</dbReference>
<dbReference type="AlphaFoldDB" id="A0A0G1WY39"/>
<evidence type="ECO:0000256" key="1">
    <source>
        <dbReference type="ARBA" id="ARBA00010541"/>
    </source>
</evidence>
<comment type="caution">
    <text evidence="3">The sequence shown here is derived from an EMBL/GenBank/DDBJ whole genome shotgun (WGS) entry which is preliminary data.</text>
</comment>
<dbReference type="PANTHER" id="PTHR22939">
    <property type="entry name" value="SERINE PROTEASE FAMILY S1C HTRA-RELATED"/>
    <property type="match status" value="1"/>
</dbReference>
<protein>
    <submittedName>
        <fullName evidence="3">2-alkenal reductase</fullName>
    </submittedName>
</protein>
<dbReference type="InterPro" id="IPR001478">
    <property type="entry name" value="PDZ"/>
</dbReference>
<dbReference type="PANTHER" id="PTHR22939:SF129">
    <property type="entry name" value="SERINE PROTEASE HTRA2, MITOCHONDRIAL"/>
    <property type="match status" value="1"/>
</dbReference>
<name>A0A0G1WY39_9BACT</name>
<dbReference type="SUPFAM" id="SSF50156">
    <property type="entry name" value="PDZ domain-like"/>
    <property type="match status" value="1"/>
</dbReference>
<accession>A0A0G1WY39</accession>
<sequence>MLDAQSIGFAIQVNKAKKDIEQVNFSGKIVYPYLGVYYALVTANLQEKFSLPVDYGAWVGRNASGSKTDEAVVLGSAAQTAGLKRDDIILEINGGKINADNSLSKVLQKYNPRDKVTLKIMRDKTEMTLEATLGEREE</sequence>
<comment type="similarity">
    <text evidence="1">Belongs to the peptidase S1C family.</text>
</comment>
<organism evidence="3 4">
    <name type="scientific">Candidatus Amesbacteria bacterium GW2011_GWB1_48_13</name>
    <dbReference type="NCBI Taxonomy" id="1618362"/>
    <lineage>
        <taxon>Bacteria</taxon>
        <taxon>Candidatus Amesiibacteriota</taxon>
    </lineage>
</organism>
<dbReference type="Gene3D" id="2.30.42.10">
    <property type="match status" value="1"/>
</dbReference>
<gene>
    <name evidence="3" type="ORF">UY28_C0057G0002</name>
</gene>
<reference evidence="3 4" key="1">
    <citation type="journal article" date="2015" name="Nature">
        <title>rRNA introns, odd ribosomes, and small enigmatic genomes across a large radiation of phyla.</title>
        <authorList>
            <person name="Brown C.T."/>
            <person name="Hug L.A."/>
            <person name="Thomas B.C."/>
            <person name="Sharon I."/>
            <person name="Castelle C.J."/>
            <person name="Singh A."/>
            <person name="Wilkins M.J."/>
            <person name="Williams K.H."/>
            <person name="Banfield J.F."/>
        </authorList>
    </citation>
    <scope>NUCLEOTIDE SEQUENCE [LARGE SCALE GENOMIC DNA]</scope>
</reference>
<proteinExistence type="inferred from homology"/>
<evidence type="ECO:0000313" key="3">
    <source>
        <dbReference type="EMBL" id="KKU95233.1"/>
    </source>
</evidence>
<evidence type="ECO:0000259" key="2">
    <source>
        <dbReference type="Pfam" id="PF13180"/>
    </source>
</evidence>
<evidence type="ECO:0000313" key="4">
    <source>
        <dbReference type="Proteomes" id="UP000034694"/>
    </source>
</evidence>
<feature type="domain" description="PDZ" evidence="2">
    <location>
        <begin position="72"/>
        <end position="132"/>
    </location>
</feature>
<dbReference type="Proteomes" id="UP000034694">
    <property type="component" value="Unassembled WGS sequence"/>
</dbReference>
<dbReference type="InterPro" id="IPR036034">
    <property type="entry name" value="PDZ_sf"/>
</dbReference>
<dbReference type="EMBL" id="LCPK01000057">
    <property type="protein sequence ID" value="KKU95233.1"/>
    <property type="molecule type" value="Genomic_DNA"/>
</dbReference>